<gene>
    <name evidence="2" type="ORF">AFUS01_LOCUS45485</name>
</gene>
<organism evidence="2 3">
    <name type="scientific">Allacma fusca</name>
    <dbReference type="NCBI Taxonomy" id="39272"/>
    <lineage>
        <taxon>Eukaryota</taxon>
        <taxon>Metazoa</taxon>
        <taxon>Ecdysozoa</taxon>
        <taxon>Arthropoda</taxon>
        <taxon>Hexapoda</taxon>
        <taxon>Collembola</taxon>
        <taxon>Symphypleona</taxon>
        <taxon>Sminthuridae</taxon>
        <taxon>Allacma</taxon>
    </lineage>
</organism>
<comment type="caution">
    <text evidence="2">The sequence shown here is derived from an EMBL/GenBank/DDBJ whole genome shotgun (WGS) entry which is preliminary data.</text>
</comment>
<dbReference type="EMBL" id="CAJVCH010570928">
    <property type="protein sequence ID" value="CAG7836219.1"/>
    <property type="molecule type" value="Genomic_DNA"/>
</dbReference>
<evidence type="ECO:0000313" key="3">
    <source>
        <dbReference type="Proteomes" id="UP000708208"/>
    </source>
</evidence>
<evidence type="ECO:0000256" key="1">
    <source>
        <dbReference type="SAM" id="MobiDB-lite"/>
    </source>
</evidence>
<dbReference type="AlphaFoldDB" id="A0A8J2PWT9"/>
<accession>A0A8J2PWT9</accession>
<keyword evidence="3" id="KW-1185">Reference proteome</keyword>
<name>A0A8J2PWT9_9HEXA</name>
<protein>
    <submittedName>
        <fullName evidence="2">Uncharacterized protein</fullName>
    </submittedName>
</protein>
<dbReference type="Proteomes" id="UP000708208">
    <property type="component" value="Unassembled WGS sequence"/>
</dbReference>
<evidence type="ECO:0000313" key="2">
    <source>
        <dbReference type="EMBL" id="CAG7836219.1"/>
    </source>
</evidence>
<reference evidence="2" key="1">
    <citation type="submission" date="2021-06" db="EMBL/GenBank/DDBJ databases">
        <authorList>
            <person name="Hodson N. C."/>
            <person name="Mongue J. A."/>
            <person name="Jaron S. K."/>
        </authorList>
    </citation>
    <scope>NUCLEOTIDE SEQUENCE</scope>
</reference>
<feature type="region of interest" description="Disordered" evidence="1">
    <location>
        <begin position="1"/>
        <end position="21"/>
    </location>
</feature>
<sequence length="66" mass="7492">MSISRCGCTQEFPPTQPQGGKVEEMDFLEDSQRQPSGNSLTSAYLEDPEQRSIVKIRSIFSIYQLH</sequence>
<proteinExistence type="predicted"/>